<name>G4ZES6_PHYSP</name>
<feature type="compositionally biased region" description="Basic and acidic residues" evidence="1">
    <location>
        <begin position="89"/>
        <end position="112"/>
    </location>
</feature>
<dbReference type="Proteomes" id="UP000002640">
    <property type="component" value="Unassembled WGS sequence"/>
</dbReference>
<protein>
    <submittedName>
        <fullName evidence="2">Uncharacterized protein</fullName>
    </submittedName>
</protein>
<evidence type="ECO:0000256" key="1">
    <source>
        <dbReference type="SAM" id="MobiDB-lite"/>
    </source>
</evidence>
<dbReference type="RefSeq" id="XP_009526048.1">
    <property type="nucleotide sequence ID" value="XM_009527753.1"/>
</dbReference>
<keyword evidence="3" id="KW-1185">Reference proteome</keyword>
<reference evidence="2 3" key="1">
    <citation type="journal article" date="2006" name="Science">
        <title>Phytophthora genome sequences uncover evolutionary origins and mechanisms of pathogenesis.</title>
        <authorList>
            <person name="Tyler B.M."/>
            <person name="Tripathy S."/>
            <person name="Zhang X."/>
            <person name="Dehal P."/>
            <person name="Jiang R.H."/>
            <person name="Aerts A."/>
            <person name="Arredondo F.D."/>
            <person name="Baxter L."/>
            <person name="Bensasson D."/>
            <person name="Beynon J.L."/>
            <person name="Chapman J."/>
            <person name="Damasceno C.M."/>
            <person name="Dorrance A.E."/>
            <person name="Dou D."/>
            <person name="Dickerman A.W."/>
            <person name="Dubchak I.L."/>
            <person name="Garbelotto M."/>
            <person name="Gijzen M."/>
            <person name="Gordon S.G."/>
            <person name="Govers F."/>
            <person name="Grunwald N.J."/>
            <person name="Huang W."/>
            <person name="Ivors K.L."/>
            <person name="Jones R.W."/>
            <person name="Kamoun S."/>
            <person name="Krampis K."/>
            <person name="Lamour K.H."/>
            <person name="Lee M.K."/>
            <person name="McDonald W.H."/>
            <person name="Medina M."/>
            <person name="Meijer H.J."/>
            <person name="Nordberg E.K."/>
            <person name="Maclean D.J."/>
            <person name="Ospina-Giraldo M.D."/>
            <person name="Morris P.F."/>
            <person name="Phuntumart V."/>
            <person name="Putnam N.H."/>
            <person name="Rash S."/>
            <person name="Rose J.K."/>
            <person name="Sakihama Y."/>
            <person name="Salamov A.A."/>
            <person name="Savidor A."/>
            <person name="Scheuring C.F."/>
            <person name="Smith B.M."/>
            <person name="Sobral B.W."/>
            <person name="Terry A."/>
            <person name="Torto-Alalibo T.A."/>
            <person name="Win J."/>
            <person name="Xu Z."/>
            <person name="Zhang H."/>
            <person name="Grigoriev I.V."/>
            <person name="Rokhsar D.S."/>
            <person name="Boore J.L."/>
        </authorList>
    </citation>
    <scope>NUCLEOTIDE SEQUENCE [LARGE SCALE GENOMIC DNA]</scope>
    <source>
        <strain evidence="2 3">P6497</strain>
    </source>
</reference>
<proteinExistence type="predicted"/>
<sequence length="171" mass="19808">MASPRRQVQLGGMIDSQRREDHEQLRRPRAASKTTSSFEDHELLRRPRAASNGDRLATEWQRQGDHEQLRRLSAASDEERVATTRRQRAASERDRLTNDQDNGYRSKDDNGSRSDMMARSSSTATIKRMGGSWQRAPAARYHRGRCSSYDMDDQDSKYDNFNFNEIFKGYT</sequence>
<feature type="region of interest" description="Disordered" evidence="1">
    <location>
        <begin position="1"/>
        <end position="154"/>
    </location>
</feature>
<accession>G4ZES6</accession>
<evidence type="ECO:0000313" key="2">
    <source>
        <dbReference type="EMBL" id="EGZ16990.1"/>
    </source>
</evidence>
<organism evidence="2 3">
    <name type="scientific">Phytophthora sojae (strain P6497)</name>
    <name type="common">Soybean stem and root rot agent</name>
    <name type="synonym">Phytophthora megasperma f. sp. glycines</name>
    <dbReference type="NCBI Taxonomy" id="1094619"/>
    <lineage>
        <taxon>Eukaryota</taxon>
        <taxon>Sar</taxon>
        <taxon>Stramenopiles</taxon>
        <taxon>Oomycota</taxon>
        <taxon>Peronosporomycetes</taxon>
        <taxon>Peronosporales</taxon>
        <taxon>Peronosporaceae</taxon>
        <taxon>Phytophthora</taxon>
    </lineage>
</organism>
<gene>
    <name evidence="2" type="ORF">PHYSODRAFT_331025</name>
</gene>
<dbReference type="GeneID" id="20646209"/>
<dbReference type="AlphaFoldDB" id="G4ZES6"/>
<dbReference type="KEGG" id="psoj:PHYSODRAFT_331025"/>
<dbReference type="EMBL" id="JH159154">
    <property type="protein sequence ID" value="EGZ16990.1"/>
    <property type="molecule type" value="Genomic_DNA"/>
</dbReference>
<dbReference type="InParanoid" id="G4ZES6"/>
<feature type="compositionally biased region" description="Basic and acidic residues" evidence="1">
    <location>
        <begin position="16"/>
        <end position="26"/>
    </location>
</feature>
<evidence type="ECO:0000313" key="3">
    <source>
        <dbReference type="Proteomes" id="UP000002640"/>
    </source>
</evidence>